<accession>A0ABZ2DBK5</accession>
<dbReference type="Proteomes" id="UP001335183">
    <property type="component" value="Chromosome"/>
</dbReference>
<feature type="region of interest" description="Disordered" evidence="1">
    <location>
        <begin position="43"/>
        <end position="87"/>
    </location>
</feature>
<feature type="compositionally biased region" description="Basic and acidic residues" evidence="1">
    <location>
        <begin position="43"/>
        <end position="52"/>
    </location>
</feature>
<sequence length="141" mass="14683">MNANPFTNKWAAIALALLVIIAAIALVGDEEGEGVLSRLTERAADQRARAGDRPVPAAELAPPPGLVSRPPAAPVPSFDENPDNGFDDAIEFFPDDALVDDAEGFDSPPMIVHEREPDGGAVFEAEGETAIVVPNDGGEGL</sequence>
<gene>
    <name evidence="2" type="ORF">V5F89_02120</name>
</gene>
<proteinExistence type="predicted"/>
<name>A0ABZ2DBK5_9SPHN</name>
<reference evidence="2 3" key="1">
    <citation type="submission" date="2024-02" db="EMBL/GenBank/DDBJ databases">
        <title>The whole genome sequence of five bacterial samples isolated from Abu Dhabi Sabkha-shore region.</title>
        <authorList>
            <person name="Sudalaimuthuasari N."/>
            <person name="Sarfraz B."/>
            <person name="Tuyisabe J.D."/>
            <person name="Mugisha Ntwali L.D.M."/>
            <person name="Ali A.I.A.A."/>
            <person name="Almansoori S.Z.A."/>
            <person name="Alajami H.S.A."/>
            <person name="Almeqbaali A.A.S."/>
            <person name="Kundu B."/>
            <person name="Saeed E.E."/>
            <person name="Sukumarinath V."/>
            <person name="Mishra A.K."/>
            <person name="Hazzouri K.M."/>
            <person name="Almaskari R."/>
            <person name="Sharma A.K."/>
            <person name="Amiri K.M.A."/>
        </authorList>
    </citation>
    <scope>NUCLEOTIDE SEQUENCE [LARGE SCALE GENOMIC DNA]</scope>
    <source>
        <strain evidence="3">kcgeb_sd</strain>
    </source>
</reference>
<dbReference type="EMBL" id="CP144918">
    <property type="protein sequence ID" value="WWA47730.1"/>
    <property type="molecule type" value="Genomic_DNA"/>
</dbReference>
<evidence type="ECO:0000313" key="2">
    <source>
        <dbReference type="EMBL" id="WWA47730.1"/>
    </source>
</evidence>
<evidence type="ECO:0008006" key="4">
    <source>
        <dbReference type="Google" id="ProtNLM"/>
    </source>
</evidence>
<keyword evidence="3" id="KW-1185">Reference proteome</keyword>
<evidence type="ECO:0000313" key="3">
    <source>
        <dbReference type="Proteomes" id="UP001335183"/>
    </source>
</evidence>
<evidence type="ECO:0000256" key="1">
    <source>
        <dbReference type="SAM" id="MobiDB-lite"/>
    </source>
</evidence>
<organism evidence="2 3">
    <name type="scientific">Pelagerythrobacter marensis</name>
    <dbReference type="NCBI Taxonomy" id="543877"/>
    <lineage>
        <taxon>Bacteria</taxon>
        <taxon>Pseudomonadati</taxon>
        <taxon>Pseudomonadota</taxon>
        <taxon>Alphaproteobacteria</taxon>
        <taxon>Sphingomonadales</taxon>
        <taxon>Erythrobacteraceae</taxon>
        <taxon>Pelagerythrobacter</taxon>
    </lineage>
</organism>
<protein>
    <recommendedName>
        <fullName evidence="4">Secreted protein</fullName>
    </recommendedName>
</protein>
<dbReference type="RefSeq" id="WP_338446618.1">
    <property type="nucleotide sequence ID" value="NZ_CP144918.1"/>
</dbReference>